<protein>
    <recommendedName>
        <fullName evidence="4">ABC transporter permease</fullName>
    </recommendedName>
</protein>
<name>A0A9W6VRG9_9ACTN</name>
<comment type="caution">
    <text evidence="2">The sequence shown here is derived from an EMBL/GenBank/DDBJ whole genome shotgun (WGS) entry which is preliminary data.</text>
</comment>
<feature type="transmembrane region" description="Helical" evidence="1">
    <location>
        <begin position="288"/>
        <end position="309"/>
    </location>
</feature>
<sequence>MRLLRAELRKLNRPLLWGVTLAAMLFCVLLAIGGAANAHRYTVEATRPVSCSAMGVPEGPACADVRARMGDRLAENRRQMLSAATRTSAQLNPVAAGAEAAGLMASLPGALVLALLAGGHVGGEWSGRTLKNVLTQCGHRWRVLVAKFVSLWLAGVGVIAACWAALTVAGPILTRAYRLPDPHEPVGQAATWAGSQAGRSLLVLAAFAGIGLLAAAVTRGTIGTMATSAGIDIAMLVAAAVPGIGRWTPATWVQGWMGFAAGQRSITALPDNFWSRFIGSGGATPGHLFGLVGLSATLAVCGVAALALFRRAEVT</sequence>
<dbReference type="GO" id="GO:0140359">
    <property type="term" value="F:ABC-type transporter activity"/>
    <property type="evidence" value="ECO:0007669"/>
    <property type="project" value="InterPro"/>
</dbReference>
<evidence type="ECO:0008006" key="4">
    <source>
        <dbReference type="Google" id="ProtNLM"/>
    </source>
</evidence>
<dbReference type="RefSeq" id="WP_285627456.1">
    <property type="nucleotide sequence ID" value="NZ_BSTJ01000007.1"/>
</dbReference>
<reference evidence="2" key="1">
    <citation type="submission" date="2023-03" db="EMBL/GenBank/DDBJ databases">
        <title>Actinoallomurus iriomotensis NBRC 103681.</title>
        <authorList>
            <person name="Ichikawa N."/>
            <person name="Sato H."/>
            <person name="Tonouchi N."/>
        </authorList>
    </citation>
    <scope>NUCLEOTIDE SEQUENCE</scope>
    <source>
        <strain evidence="2">NBRC 103681</strain>
    </source>
</reference>
<evidence type="ECO:0000256" key="1">
    <source>
        <dbReference type="SAM" id="Phobius"/>
    </source>
</evidence>
<keyword evidence="1" id="KW-1133">Transmembrane helix</keyword>
<keyword evidence="1" id="KW-0472">Membrane</keyword>
<feature type="transmembrane region" description="Helical" evidence="1">
    <location>
        <begin position="229"/>
        <end position="247"/>
    </location>
</feature>
<feature type="transmembrane region" description="Helical" evidence="1">
    <location>
        <begin position="197"/>
        <end position="217"/>
    </location>
</feature>
<proteinExistence type="predicted"/>
<feature type="transmembrane region" description="Helical" evidence="1">
    <location>
        <begin position="144"/>
        <end position="177"/>
    </location>
</feature>
<keyword evidence="1" id="KW-0812">Transmembrane</keyword>
<accession>A0A9W6VRG9</accession>
<evidence type="ECO:0000313" key="2">
    <source>
        <dbReference type="EMBL" id="GLY77645.1"/>
    </source>
</evidence>
<gene>
    <name evidence="2" type="ORF">Airi01_059120</name>
</gene>
<dbReference type="AlphaFoldDB" id="A0A9W6VRG9"/>
<dbReference type="GO" id="GO:0005886">
    <property type="term" value="C:plasma membrane"/>
    <property type="evidence" value="ECO:0007669"/>
    <property type="project" value="UniProtKB-SubCell"/>
</dbReference>
<organism evidence="2 3">
    <name type="scientific">Actinoallomurus iriomotensis</name>
    <dbReference type="NCBI Taxonomy" id="478107"/>
    <lineage>
        <taxon>Bacteria</taxon>
        <taxon>Bacillati</taxon>
        <taxon>Actinomycetota</taxon>
        <taxon>Actinomycetes</taxon>
        <taxon>Streptosporangiales</taxon>
        <taxon>Thermomonosporaceae</taxon>
        <taxon>Actinoallomurus</taxon>
    </lineage>
</organism>
<dbReference type="Proteomes" id="UP001165135">
    <property type="component" value="Unassembled WGS sequence"/>
</dbReference>
<evidence type="ECO:0000313" key="3">
    <source>
        <dbReference type="Proteomes" id="UP001165135"/>
    </source>
</evidence>
<dbReference type="EMBL" id="BSTJ01000007">
    <property type="protein sequence ID" value="GLY77645.1"/>
    <property type="molecule type" value="Genomic_DNA"/>
</dbReference>